<accession>A0A5N6P3F1</accession>
<dbReference type="AlphaFoldDB" id="A0A5N6P3F1"/>
<protein>
    <submittedName>
        <fullName evidence="2">Uncharacterized protein</fullName>
    </submittedName>
</protein>
<keyword evidence="3" id="KW-1185">Reference proteome</keyword>
<comment type="caution">
    <text evidence="2">The sequence shown here is derived from an EMBL/GenBank/DDBJ whole genome shotgun (WGS) entry which is preliminary data.</text>
</comment>
<sequence length="210" mass="23261">MSHLRHLPFAGTHSGVSFDQQAMRPPDKLHSPCFIRWPLHSPVLPHSTKKPFGGVTYSAYNNPATTSRPLVHSGDSQAKLTDAMGKLTNKMRKLYWKRNGWLDPGVCPIYKHTESDNTGGVNEVKVLLESYSQTLMLCKQSDQHDYHPRYRAPGTFRPTGASDPTPPARGVTPCGAEQEALIVLLADNPFAGRIASPLDNGDDMVRMHFT</sequence>
<proteinExistence type="predicted"/>
<reference evidence="2 3" key="1">
    <citation type="submission" date="2019-05" db="EMBL/GenBank/DDBJ databases">
        <title>Mikania micrantha, genome provides insights into the molecular mechanism of rapid growth.</title>
        <authorList>
            <person name="Liu B."/>
        </authorList>
    </citation>
    <scope>NUCLEOTIDE SEQUENCE [LARGE SCALE GENOMIC DNA]</scope>
    <source>
        <strain evidence="2">NLD-2019</strain>
        <tissue evidence="2">Leaf</tissue>
    </source>
</reference>
<evidence type="ECO:0000313" key="2">
    <source>
        <dbReference type="EMBL" id="KAD5803672.1"/>
    </source>
</evidence>
<dbReference type="EMBL" id="SZYD01000007">
    <property type="protein sequence ID" value="KAD5803672.1"/>
    <property type="molecule type" value="Genomic_DNA"/>
</dbReference>
<feature type="region of interest" description="Disordered" evidence="1">
    <location>
        <begin position="153"/>
        <end position="173"/>
    </location>
</feature>
<organism evidence="2 3">
    <name type="scientific">Mikania micrantha</name>
    <name type="common">bitter vine</name>
    <dbReference type="NCBI Taxonomy" id="192012"/>
    <lineage>
        <taxon>Eukaryota</taxon>
        <taxon>Viridiplantae</taxon>
        <taxon>Streptophyta</taxon>
        <taxon>Embryophyta</taxon>
        <taxon>Tracheophyta</taxon>
        <taxon>Spermatophyta</taxon>
        <taxon>Magnoliopsida</taxon>
        <taxon>eudicotyledons</taxon>
        <taxon>Gunneridae</taxon>
        <taxon>Pentapetalae</taxon>
        <taxon>asterids</taxon>
        <taxon>campanulids</taxon>
        <taxon>Asterales</taxon>
        <taxon>Asteraceae</taxon>
        <taxon>Asteroideae</taxon>
        <taxon>Heliantheae alliance</taxon>
        <taxon>Eupatorieae</taxon>
        <taxon>Mikania</taxon>
    </lineage>
</organism>
<evidence type="ECO:0000256" key="1">
    <source>
        <dbReference type="SAM" id="MobiDB-lite"/>
    </source>
</evidence>
<dbReference type="Proteomes" id="UP000326396">
    <property type="component" value="Linkage Group LG15"/>
</dbReference>
<name>A0A5N6P3F1_9ASTR</name>
<evidence type="ECO:0000313" key="3">
    <source>
        <dbReference type="Proteomes" id="UP000326396"/>
    </source>
</evidence>
<gene>
    <name evidence="2" type="ORF">E3N88_15032</name>
</gene>